<accession>A0A4C1ZYG6</accession>
<sequence>MAPLDPRPRILVYNFAFAVAVALLEDRRMSQITINANTTDLHVLVTVHPRRGPLRARTCPHVGERVYLTTTRTWRHLTYSSPIITHTLSNYKDRYSQTGSMATTKLHGPVWHVRGRRTSRSSFLKLVPVAAFTELRTHPAAARAWRRRRGPAAAAHDTFIGSETRRSSLSLSL</sequence>
<gene>
    <name evidence="1" type="ORF">EVAR_63718_1</name>
</gene>
<dbReference type="Proteomes" id="UP000299102">
    <property type="component" value="Unassembled WGS sequence"/>
</dbReference>
<dbReference type="AlphaFoldDB" id="A0A4C1ZYG6"/>
<comment type="caution">
    <text evidence="1">The sequence shown here is derived from an EMBL/GenBank/DDBJ whole genome shotgun (WGS) entry which is preliminary data.</text>
</comment>
<proteinExistence type="predicted"/>
<name>A0A4C1ZYG6_EUMVA</name>
<keyword evidence="2" id="KW-1185">Reference proteome</keyword>
<protein>
    <submittedName>
        <fullName evidence="1">Uncharacterized protein</fullName>
    </submittedName>
</protein>
<dbReference type="EMBL" id="BGZK01002233">
    <property type="protein sequence ID" value="GBP92039.1"/>
    <property type="molecule type" value="Genomic_DNA"/>
</dbReference>
<reference evidence="1 2" key="1">
    <citation type="journal article" date="2019" name="Commun. Biol.">
        <title>The bagworm genome reveals a unique fibroin gene that provides high tensile strength.</title>
        <authorList>
            <person name="Kono N."/>
            <person name="Nakamura H."/>
            <person name="Ohtoshi R."/>
            <person name="Tomita M."/>
            <person name="Numata K."/>
            <person name="Arakawa K."/>
        </authorList>
    </citation>
    <scope>NUCLEOTIDE SEQUENCE [LARGE SCALE GENOMIC DNA]</scope>
</reference>
<evidence type="ECO:0000313" key="2">
    <source>
        <dbReference type="Proteomes" id="UP000299102"/>
    </source>
</evidence>
<organism evidence="1 2">
    <name type="scientific">Eumeta variegata</name>
    <name type="common">Bagworm moth</name>
    <name type="synonym">Eumeta japonica</name>
    <dbReference type="NCBI Taxonomy" id="151549"/>
    <lineage>
        <taxon>Eukaryota</taxon>
        <taxon>Metazoa</taxon>
        <taxon>Ecdysozoa</taxon>
        <taxon>Arthropoda</taxon>
        <taxon>Hexapoda</taxon>
        <taxon>Insecta</taxon>
        <taxon>Pterygota</taxon>
        <taxon>Neoptera</taxon>
        <taxon>Endopterygota</taxon>
        <taxon>Lepidoptera</taxon>
        <taxon>Glossata</taxon>
        <taxon>Ditrysia</taxon>
        <taxon>Tineoidea</taxon>
        <taxon>Psychidae</taxon>
        <taxon>Oiketicinae</taxon>
        <taxon>Eumeta</taxon>
    </lineage>
</organism>
<evidence type="ECO:0000313" key="1">
    <source>
        <dbReference type="EMBL" id="GBP92039.1"/>
    </source>
</evidence>